<evidence type="ECO:0000256" key="8">
    <source>
        <dbReference type="ARBA" id="ARBA00023136"/>
    </source>
</evidence>
<dbReference type="EMBL" id="DVHL01000006">
    <property type="protein sequence ID" value="HIR65377.1"/>
    <property type="molecule type" value="Genomic_DNA"/>
</dbReference>
<evidence type="ECO:0000313" key="10">
    <source>
        <dbReference type="EMBL" id="HIR65377.1"/>
    </source>
</evidence>
<evidence type="ECO:0000256" key="3">
    <source>
        <dbReference type="ARBA" id="ARBA00022630"/>
    </source>
</evidence>
<keyword evidence="3" id="KW-0285">Flavoprotein</keyword>
<feature type="transmembrane region" description="Helical" evidence="9">
    <location>
        <begin position="21"/>
        <end position="42"/>
    </location>
</feature>
<feature type="transmembrane region" description="Helical" evidence="9">
    <location>
        <begin position="191"/>
        <end position="217"/>
    </location>
</feature>
<dbReference type="InterPro" id="IPR004338">
    <property type="entry name" value="NqrB/RnfD"/>
</dbReference>
<proteinExistence type="predicted"/>
<evidence type="ECO:0000256" key="1">
    <source>
        <dbReference type="ARBA" id="ARBA00022448"/>
    </source>
</evidence>
<feature type="transmembrane region" description="Helical" evidence="9">
    <location>
        <begin position="77"/>
        <end position="93"/>
    </location>
</feature>
<dbReference type="PANTHER" id="PTHR30578:SF0">
    <property type="entry name" value="ION-TRANSLOCATING OXIDOREDUCTASE COMPLEX SUBUNIT D"/>
    <property type="match status" value="1"/>
</dbReference>
<feature type="transmembrane region" description="Helical" evidence="9">
    <location>
        <begin position="128"/>
        <end position="149"/>
    </location>
</feature>
<feature type="transmembrane region" description="Helical" evidence="9">
    <location>
        <begin position="301"/>
        <end position="320"/>
    </location>
</feature>
<evidence type="ECO:0000256" key="5">
    <source>
        <dbReference type="ARBA" id="ARBA00022692"/>
    </source>
</evidence>
<organism evidence="10 11">
    <name type="scientific">Candidatus Fimimonas gallinarum</name>
    <dbReference type="NCBI Taxonomy" id="2840821"/>
    <lineage>
        <taxon>Bacteria</taxon>
        <taxon>Pseudomonadati</taxon>
        <taxon>Myxococcota</taxon>
        <taxon>Myxococcia</taxon>
        <taxon>Myxococcales</taxon>
        <taxon>Cystobacterineae</taxon>
        <taxon>Myxococcaceae</taxon>
        <taxon>Myxococcaceae incertae sedis</taxon>
        <taxon>Candidatus Fimimonas</taxon>
    </lineage>
</organism>
<comment type="caution">
    <text evidence="10">The sequence shown here is derived from an EMBL/GenBank/DDBJ whole genome shotgun (WGS) entry which is preliminary data.</text>
</comment>
<evidence type="ECO:0000313" key="11">
    <source>
        <dbReference type="Proteomes" id="UP000824200"/>
    </source>
</evidence>
<protein>
    <submittedName>
        <fullName evidence="10">RnfABCDGE type electron transport complex subunit D</fullName>
    </submittedName>
</protein>
<keyword evidence="1" id="KW-0813">Transport</keyword>
<evidence type="ECO:0000256" key="6">
    <source>
        <dbReference type="ARBA" id="ARBA00022967"/>
    </source>
</evidence>
<accession>A0A9D1J804</accession>
<keyword evidence="7 9" id="KW-1133">Transmembrane helix</keyword>
<evidence type="ECO:0000256" key="4">
    <source>
        <dbReference type="ARBA" id="ARBA00022643"/>
    </source>
</evidence>
<dbReference type="GO" id="GO:0005886">
    <property type="term" value="C:plasma membrane"/>
    <property type="evidence" value="ECO:0007669"/>
    <property type="project" value="TreeGrafter"/>
</dbReference>
<reference evidence="10" key="1">
    <citation type="submission" date="2020-10" db="EMBL/GenBank/DDBJ databases">
        <authorList>
            <person name="Gilroy R."/>
        </authorList>
    </citation>
    <scope>NUCLEOTIDE SEQUENCE</scope>
    <source>
        <strain evidence="10">CHK121-14286</strain>
    </source>
</reference>
<feature type="transmembrane region" description="Helical" evidence="9">
    <location>
        <begin position="99"/>
        <end position="116"/>
    </location>
</feature>
<sequence length="362" mass="38948">MSTYIYSSSPQIRSKRTTRQVMAEVCIALVPACIAGCILLGWGALLQLAIASISAVLAEFVYLLCCKKSFKEILDQFDFSSLVTGMLVGMNMYANSKWYVPMLASIFAIVVVKMLFGGTGKNIVNPAITGRIFAFISFGAAFGGTMYFVNESGNATKVLSPITGGYIQGATPLQALFGAQTGGNTLTNLDLFLGTGVPGCIGETCKLALIIGGIYLVVRGILNFRWPLVYILTTGVVAVLLVWYDKCAAFAEANGSVNSVMVGEYFTQAWGSFLPSILSGGLILGAVFMATDFVTTPNTKLGNYIYFVLLGIVTAVLRRAVKGEAVSFAILLMNLLVPLIDKFILRKPFGYVRPQRVKKEAK</sequence>
<dbReference type="AlphaFoldDB" id="A0A9D1J804"/>
<evidence type="ECO:0000256" key="7">
    <source>
        <dbReference type="ARBA" id="ARBA00022989"/>
    </source>
</evidence>
<feature type="transmembrane region" description="Helical" evidence="9">
    <location>
        <begin position="224"/>
        <end position="244"/>
    </location>
</feature>
<keyword evidence="2" id="KW-0597">Phosphoprotein</keyword>
<dbReference type="PANTHER" id="PTHR30578">
    <property type="entry name" value="ELECTRON TRANSPORT COMPLEX PROTEIN RNFD"/>
    <property type="match status" value="1"/>
</dbReference>
<evidence type="ECO:0000256" key="9">
    <source>
        <dbReference type="SAM" id="Phobius"/>
    </source>
</evidence>
<feature type="transmembrane region" description="Helical" evidence="9">
    <location>
        <begin position="48"/>
        <end position="65"/>
    </location>
</feature>
<keyword evidence="5 9" id="KW-0812">Transmembrane</keyword>
<keyword evidence="8 9" id="KW-0472">Membrane</keyword>
<keyword evidence="4" id="KW-0288">FMN</keyword>
<name>A0A9D1J804_9BACT</name>
<keyword evidence="6" id="KW-1278">Translocase</keyword>
<gene>
    <name evidence="10" type="ORF">IAC95_00580</name>
</gene>
<dbReference type="Pfam" id="PF03116">
    <property type="entry name" value="NQR2_RnfD_RnfE"/>
    <property type="match status" value="1"/>
</dbReference>
<feature type="transmembrane region" description="Helical" evidence="9">
    <location>
        <begin position="269"/>
        <end position="289"/>
    </location>
</feature>
<dbReference type="GO" id="GO:0055085">
    <property type="term" value="P:transmembrane transport"/>
    <property type="evidence" value="ECO:0007669"/>
    <property type="project" value="InterPro"/>
</dbReference>
<feature type="transmembrane region" description="Helical" evidence="9">
    <location>
        <begin position="326"/>
        <end position="345"/>
    </location>
</feature>
<evidence type="ECO:0000256" key="2">
    <source>
        <dbReference type="ARBA" id="ARBA00022553"/>
    </source>
</evidence>
<reference evidence="10" key="2">
    <citation type="journal article" date="2021" name="PeerJ">
        <title>Extensive microbial diversity within the chicken gut microbiome revealed by metagenomics and culture.</title>
        <authorList>
            <person name="Gilroy R."/>
            <person name="Ravi A."/>
            <person name="Getino M."/>
            <person name="Pursley I."/>
            <person name="Horton D.L."/>
            <person name="Alikhan N.F."/>
            <person name="Baker D."/>
            <person name="Gharbi K."/>
            <person name="Hall N."/>
            <person name="Watson M."/>
            <person name="Adriaenssens E.M."/>
            <person name="Foster-Nyarko E."/>
            <person name="Jarju S."/>
            <person name="Secka A."/>
            <person name="Antonio M."/>
            <person name="Oren A."/>
            <person name="Chaudhuri R.R."/>
            <person name="La Ragione R."/>
            <person name="Hildebrand F."/>
            <person name="Pallen M.J."/>
        </authorList>
    </citation>
    <scope>NUCLEOTIDE SEQUENCE</scope>
    <source>
        <strain evidence="10">CHK121-14286</strain>
    </source>
</reference>
<dbReference type="Proteomes" id="UP000824200">
    <property type="component" value="Unassembled WGS sequence"/>
</dbReference>